<name>A0AA36CZE5_9BILA</name>
<dbReference type="Pfam" id="PF13086">
    <property type="entry name" value="AAA_11"/>
    <property type="match status" value="2"/>
</dbReference>
<dbReference type="GO" id="GO:0004386">
    <property type="term" value="F:helicase activity"/>
    <property type="evidence" value="ECO:0007669"/>
    <property type="project" value="UniProtKB-KW"/>
</dbReference>
<organism evidence="9 10">
    <name type="scientific">Mesorhabditis spiculigera</name>
    <dbReference type="NCBI Taxonomy" id="96644"/>
    <lineage>
        <taxon>Eukaryota</taxon>
        <taxon>Metazoa</taxon>
        <taxon>Ecdysozoa</taxon>
        <taxon>Nematoda</taxon>
        <taxon>Chromadorea</taxon>
        <taxon>Rhabditida</taxon>
        <taxon>Rhabditina</taxon>
        <taxon>Rhabditomorpha</taxon>
        <taxon>Rhabditoidea</taxon>
        <taxon>Rhabditidae</taxon>
        <taxon>Mesorhabditinae</taxon>
        <taxon>Mesorhabditis</taxon>
    </lineage>
</organism>
<feature type="region of interest" description="Disordered" evidence="5">
    <location>
        <begin position="61"/>
        <end position="105"/>
    </location>
</feature>
<dbReference type="GO" id="GO:0005524">
    <property type="term" value="F:ATP binding"/>
    <property type="evidence" value="ECO:0007669"/>
    <property type="project" value="UniProtKB-KW"/>
</dbReference>
<feature type="compositionally biased region" description="Basic and acidic residues" evidence="5">
    <location>
        <begin position="651"/>
        <end position="664"/>
    </location>
</feature>
<keyword evidence="10" id="KW-1185">Reference proteome</keyword>
<feature type="compositionally biased region" description="Low complexity" evidence="5">
    <location>
        <begin position="63"/>
        <end position="93"/>
    </location>
</feature>
<feature type="region of interest" description="Disordered" evidence="5">
    <location>
        <begin position="1"/>
        <end position="42"/>
    </location>
</feature>
<dbReference type="Gene3D" id="3.40.50.300">
    <property type="entry name" value="P-loop containing nucleotide triphosphate hydrolases"/>
    <property type="match status" value="3"/>
</dbReference>
<dbReference type="PANTHER" id="PTHR10887">
    <property type="entry name" value="DNA2/NAM7 HELICASE FAMILY"/>
    <property type="match status" value="1"/>
</dbReference>
<dbReference type="PANTHER" id="PTHR10887:SF341">
    <property type="entry name" value="NFX1-TYPE ZINC FINGER-CONTAINING PROTEIN 1"/>
    <property type="match status" value="1"/>
</dbReference>
<dbReference type="InterPro" id="IPR041679">
    <property type="entry name" value="DNA2/NAM7-like_C"/>
</dbReference>
<keyword evidence="1" id="KW-0547">Nucleotide-binding</keyword>
<dbReference type="GO" id="GO:0005694">
    <property type="term" value="C:chromosome"/>
    <property type="evidence" value="ECO:0007669"/>
    <property type="project" value="UniProtKB-ARBA"/>
</dbReference>
<dbReference type="Pfam" id="PF13087">
    <property type="entry name" value="AAA_12"/>
    <property type="match status" value="1"/>
</dbReference>
<dbReference type="InterPro" id="IPR027417">
    <property type="entry name" value="P-loop_NTPase"/>
</dbReference>
<dbReference type="SUPFAM" id="SSF52540">
    <property type="entry name" value="P-loop containing nucleoside triphosphate hydrolases"/>
    <property type="match status" value="1"/>
</dbReference>
<feature type="domain" description="DNA2/NAM7 helicase helicase" evidence="6">
    <location>
        <begin position="754"/>
        <end position="847"/>
    </location>
</feature>
<dbReference type="InterPro" id="IPR057373">
    <property type="entry name" value="ZNFX1"/>
</dbReference>
<dbReference type="CDD" id="cd18808">
    <property type="entry name" value="SF1_C_Upf1"/>
    <property type="match status" value="1"/>
</dbReference>
<dbReference type="GO" id="GO:0016787">
    <property type="term" value="F:hydrolase activity"/>
    <property type="evidence" value="ECO:0007669"/>
    <property type="project" value="UniProtKB-KW"/>
</dbReference>
<evidence type="ECO:0000259" key="8">
    <source>
        <dbReference type="Pfam" id="PF25396"/>
    </source>
</evidence>
<proteinExistence type="predicted"/>
<evidence type="ECO:0000256" key="4">
    <source>
        <dbReference type="ARBA" id="ARBA00022840"/>
    </source>
</evidence>
<dbReference type="EMBL" id="CATQJA010002653">
    <property type="protein sequence ID" value="CAJ0578160.1"/>
    <property type="molecule type" value="Genomic_DNA"/>
</dbReference>
<evidence type="ECO:0000259" key="7">
    <source>
        <dbReference type="Pfam" id="PF13087"/>
    </source>
</evidence>
<protein>
    <recommendedName>
        <fullName evidence="11">NFX1-type zinc finger-containing protein 1</fullName>
    </recommendedName>
</protein>
<dbReference type="Proteomes" id="UP001177023">
    <property type="component" value="Unassembled WGS sequence"/>
</dbReference>
<reference evidence="9" key="1">
    <citation type="submission" date="2023-06" db="EMBL/GenBank/DDBJ databases">
        <authorList>
            <person name="Delattre M."/>
        </authorList>
    </citation>
    <scope>NUCLEOTIDE SEQUENCE</scope>
    <source>
        <strain evidence="9">AF72</strain>
    </source>
</reference>
<feature type="domain" description="ZNFX1" evidence="8">
    <location>
        <begin position="459"/>
        <end position="565"/>
    </location>
</feature>
<sequence>MSAPWPNVSDSSFAGVQHPFETQVRLGAGQPPPTAGPVPQVSAFPSVAELECQFGFRYRNPESIDSSSSSSTRSPSPENFGSTSRPRSLSPLRRPNRPGDIDTALAHDPRFLAVATDIDVESSAEYLTPPPMPPPGLVPSIREEPIRELIDINGIETALHNFATGQLDRSRFVVELHAHMGLYNRLHEPFQRFEDNMKTLHLLLLTCQNAADEFRLRTVQVLQAVAGSGFFTTLLHGGLIPQLECCARNPDYFAFCLGTMLNLMELFSVFGLTGEAWTDLLDILQQIAEEVPSTVRNSMGLDLEQMFGRLYDQVAIQHDIEGSRGRDFALEKQTLESVEEFNTLKKGLIDPLANQLPPTLEAEPTPYRTLWAECERTEPPCEFRNLSSEIAVDDIADTSAIPYLRRMKVEGWFKNGDEYLDIVYRLFREDLVSTLRNGLYIWKQHNYQLGRDAGGYSADLFVVQDVRLRGVQVKSGSGEPMRLAEIPYATVSRVIESRKLSYGQLVVLSTDGFKSDILLGIVGERDDDLLRARQSVGIILIEERDRGLGSVQVKLDTEYQLVESNAFLEMYTPVLMAIQSLNRFLPVPFESYIVHGNTNVSRPLYLRNIEARRALPPLDIDIYYENKLRRKKAEFKLWLQDQNAAAALKPHIGDHADGEDEARASKKQRRKQKKTAQSNTLDFDGGSSQSDAANANPEMAQLCREINEAEDYVRRPQFDIYAASRRKMVRIRGLDYDLEQIHEKFDPTHVFMDFSQREALLTALTNEFAIIQGPPGTGKTFIGVEIVAAMLASRPYWGVREPIIVVCFTNQALDQFLEKINERILHDMASGEITDNEGPTVVRLGSRCESAYIKDDYKLMKRDVCDFYRDTVPPLKGVSRRRVYEDFELAEAALGEAVALLRLARRDLISGKCIFSIMSRQHQEQFIREYHGHLDTKGQPMSVDEKLAAWLLNRDFTMDAPLPEIFVDTEDDSEDPEAYDARLADALRKEAQMKKLEAACEAWGIGEEKKKSPVGFVEDTYEVRDFWILGRDVNAMAKQFENQVIMWGKRNKKTDLLNKYNRNIEVCQDPAIRAAITAVQATVLAAVPLTHDEASAIKNITTLPKERRWQLYAYWRIRLYDDTRKQMPRLMARYRDACTEKKEMLQREDANVLRNALVIGATTTGAAKYRDLLLKVNCRQLIVEEAAEVLEGHVLASLLPTLQHVVMIGDHQQLRPNPSNYELGRSYNLNVSMFERLHRNGFPCTSLLKQHRMRPEITEYIVRPHFYYKLEDHEIVMEYPPVAGMGKNLFFWEHDEPEEALPWDNTSRKNNYEVKQAIALTRYLLQQGVYQKSDITIISTYAAQSSQMRYEVSAAFGTTAEGRPEVPVETLDGFQGKENKIIILSLVRSTNRDGTIGFLSDKHRVCVAWTRAKHGLFVLGNMDFIASR</sequence>
<evidence type="ECO:0008006" key="11">
    <source>
        <dbReference type="Google" id="ProtNLM"/>
    </source>
</evidence>
<keyword evidence="3" id="KW-0347">Helicase</keyword>
<comment type="caution">
    <text evidence="9">The sequence shown here is derived from an EMBL/GenBank/DDBJ whole genome shotgun (WGS) entry which is preliminary data.</text>
</comment>
<dbReference type="GO" id="GO:0031380">
    <property type="term" value="C:nuclear RNA-directed RNA polymerase complex"/>
    <property type="evidence" value="ECO:0007669"/>
    <property type="project" value="TreeGrafter"/>
</dbReference>
<feature type="non-terminal residue" evidence="9">
    <location>
        <position position="1428"/>
    </location>
</feature>
<dbReference type="FunFam" id="3.40.50.300:FF:000326">
    <property type="entry name" value="P-loop containing nucleoside triphosphate hydrolase"/>
    <property type="match status" value="1"/>
</dbReference>
<feature type="region of interest" description="Disordered" evidence="5">
    <location>
        <begin position="650"/>
        <end position="693"/>
    </location>
</feature>
<evidence type="ECO:0000313" key="10">
    <source>
        <dbReference type="Proteomes" id="UP001177023"/>
    </source>
</evidence>
<dbReference type="Pfam" id="PF25396">
    <property type="entry name" value="ZNFX1"/>
    <property type="match status" value="1"/>
</dbReference>
<evidence type="ECO:0000256" key="5">
    <source>
        <dbReference type="SAM" id="MobiDB-lite"/>
    </source>
</evidence>
<dbReference type="GO" id="GO:0031048">
    <property type="term" value="P:regulatory ncRNA-mediated heterochromatin formation"/>
    <property type="evidence" value="ECO:0007669"/>
    <property type="project" value="TreeGrafter"/>
</dbReference>
<evidence type="ECO:0000256" key="1">
    <source>
        <dbReference type="ARBA" id="ARBA00022741"/>
    </source>
</evidence>
<feature type="domain" description="DNA2/NAM7 helicase-like C-terminal" evidence="7">
    <location>
        <begin position="1229"/>
        <end position="1422"/>
    </location>
</feature>
<feature type="domain" description="DNA2/NAM7 helicase helicase" evidence="6">
    <location>
        <begin position="1124"/>
        <end position="1216"/>
    </location>
</feature>
<keyword evidence="2" id="KW-0378">Hydrolase</keyword>
<evidence type="ECO:0000256" key="2">
    <source>
        <dbReference type="ARBA" id="ARBA00022801"/>
    </source>
</evidence>
<keyword evidence="4" id="KW-0067">ATP-binding</keyword>
<accession>A0AA36CZE5</accession>
<dbReference type="InterPro" id="IPR041677">
    <property type="entry name" value="DNA2/NAM7_AAA_11"/>
</dbReference>
<evidence type="ECO:0000313" key="9">
    <source>
        <dbReference type="EMBL" id="CAJ0578160.1"/>
    </source>
</evidence>
<dbReference type="InterPro" id="IPR047187">
    <property type="entry name" value="SF1_C_Upf1"/>
</dbReference>
<feature type="compositionally biased region" description="Basic residues" evidence="5">
    <location>
        <begin position="665"/>
        <end position="674"/>
    </location>
</feature>
<dbReference type="InterPro" id="IPR045055">
    <property type="entry name" value="DNA2/NAM7-like"/>
</dbReference>
<evidence type="ECO:0000259" key="6">
    <source>
        <dbReference type="Pfam" id="PF13086"/>
    </source>
</evidence>
<evidence type="ECO:0000256" key="3">
    <source>
        <dbReference type="ARBA" id="ARBA00022806"/>
    </source>
</evidence>
<gene>
    <name evidence="9" type="ORF">MSPICULIGERA_LOCUS16421</name>
</gene>